<evidence type="ECO:0000256" key="1">
    <source>
        <dbReference type="SAM" id="Phobius"/>
    </source>
</evidence>
<sequence length="251" mass="26808">MTTTDSCGVQANVTVQYVHLDSLKRLVRTTGLLYLLLAVLGMFSPLVLEALVVPDDPATTARRIQDSRELFMGSLLGWIVIVVADIALSVTLYLLFKPISRALSLVSSALRLTYSAVLAVFLLPLYQAAALLGQAGRVSGQEAATLELAAQTALETFSASFLLALVFFGLHLLFLGALLYRSGYFPRFLGVLLMFGGLGYILDSLARLLMVDFGGLPGGLLLAPAVAGELGLTAWLLFRGIQTSSQVPIGQ</sequence>
<feature type="transmembrane region" description="Helical" evidence="1">
    <location>
        <begin position="216"/>
        <end position="238"/>
    </location>
</feature>
<dbReference type="InterPro" id="IPR025495">
    <property type="entry name" value="DUF4386"/>
</dbReference>
<name>A0A1U7P139_9DEIO</name>
<dbReference type="Proteomes" id="UP000186607">
    <property type="component" value="Unassembled WGS sequence"/>
</dbReference>
<protein>
    <recommendedName>
        <fullName evidence="4">DUF4386 domain-containing protein</fullName>
    </recommendedName>
</protein>
<keyword evidence="1" id="KW-0812">Transmembrane</keyword>
<evidence type="ECO:0000313" key="2">
    <source>
        <dbReference type="EMBL" id="OLV18868.1"/>
    </source>
</evidence>
<keyword evidence="1" id="KW-1133">Transmembrane helix</keyword>
<keyword evidence="3" id="KW-1185">Reference proteome</keyword>
<feature type="transmembrane region" description="Helical" evidence="1">
    <location>
        <begin position="73"/>
        <end position="96"/>
    </location>
</feature>
<accession>A0A1U7P139</accession>
<organism evidence="2 3">
    <name type="scientific">Deinococcus marmoris</name>
    <dbReference type="NCBI Taxonomy" id="249408"/>
    <lineage>
        <taxon>Bacteria</taxon>
        <taxon>Thermotogati</taxon>
        <taxon>Deinococcota</taxon>
        <taxon>Deinococci</taxon>
        <taxon>Deinococcales</taxon>
        <taxon>Deinococcaceae</taxon>
        <taxon>Deinococcus</taxon>
    </lineage>
</organism>
<dbReference type="STRING" id="249408.BOO71_0004486"/>
<dbReference type="Pfam" id="PF14329">
    <property type="entry name" value="DUF4386"/>
    <property type="match status" value="1"/>
</dbReference>
<dbReference type="OrthoDB" id="1160166at2"/>
<reference evidence="2 3" key="1">
    <citation type="submission" date="2017-01" db="EMBL/GenBank/DDBJ databases">
        <title>Genome Analysis of Deinococcus marmoris KOPRI26562.</title>
        <authorList>
            <person name="Kim J.H."/>
            <person name="Oh H.-M."/>
        </authorList>
    </citation>
    <scope>NUCLEOTIDE SEQUENCE [LARGE SCALE GENOMIC DNA]</scope>
    <source>
        <strain evidence="2 3">KOPRI26562</strain>
    </source>
</reference>
<feature type="transmembrane region" description="Helical" evidence="1">
    <location>
        <begin position="108"/>
        <end position="129"/>
    </location>
</feature>
<evidence type="ECO:0008006" key="4">
    <source>
        <dbReference type="Google" id="ProtNLM"/>
    </source>
</evidence>
<feature type="transmembrane region" description="Helical" evidence="1">
    <location>
        <begin position="161"/>
        <end position="181"/>
    </location>
</feature>
<comment type="caution">
    <text evidence="2">The sequence shown here is derived from an EMBL/GenBank/DDBJ whole genome shotgun (WGS) entry which is preliminary data.</text>
</comment>
<dbReference type="EMBL" id="MSTI01000052">
    <property type="protein sequence ID" value="OLV18868.1"/>
    <property type="molecule type" value="Genomic_DNA"/>
</dbReference>
<keyword evidence="1" id="KW-0472">Membrane</keyword>
<gene>
    <name evidence="2" type="ORF">BOO71_0004486</name>
</gene>
<proteinExistence type="predicted"/>
<feature type="transmembrane region" description="Helical" evidence="1">
    <location>
        <begin position="188"/>
        <end position="210"/>
    </location>
</feature>
<dbReference type="RefSeq" id="WP_083653210.1">
    <property type="nucleotide sequence ID" value="NZ_MSTI01000052.1"/>
</dbReference>
<dbReference type="AlphaFoldDB" id="A0A1U7P139"/>
<evidence type="ECO:0000313" key="3">
    <source>
        <dbReference type="Proteomes" id="UP000186607"/>
    </source>
</evidence>
<feature type="transmembrane region" description="Helical" evidence="1">
    <location>
        <begin position="32"/>
        <end position="53"/>
    </location>
</feature>